<evidence type="ECO:0000313" key="1">
    <source>
        <dbReference type="EMBL" id="HJC41438.1"/>
    </source>
</evidence>
<dbReference type="AlphaFoldDB" id="A0A9D2P1J9"/>
<organism evidence="1 2">
    <name type="scientific">Candidatus Intestinimonas pullistercoris</name>
    <dbReference type="NCBI Taxonomy" id="2838623"/>
    <lineage>
        <taxon>Bacteria</taxon>
        <taxon>Bacillati</taxon>
        <taxon>Bacillota</taxon>
        <taxon>Clostridia</taxon>
        <taxon>Eubacteriales</taxon>
        <taxon>Intestinimonas</taxon>
    </lineage>
</organism>
<evidence type="ECO:0000313" key="2">
    <source>
        <dbReference type="Proteomes" id="UP000823882"/>
    </source>
</evidence>
<dbReference type="EMBL" id="DWWJ01000139">
    <property type="protein sequence ID" value="HJC41438.1"/>
    <property type="molecule type" value="Genomic_DNA"/>
</dbReference>
<protein>
    <submittedName>
        <fullName evidence="1">Uncharacterized protein</fullName>
    </submittedName>
</protein>
<sequence>MGEQIRLLGVTDEEVITQKTDPEFWSMLQQAILLGLKDEGILSEMQYRHAEEIWKGKILDRSERKGEDIP</sequence>
<reference evidence="1" key="1">
    <citation type="journal article" date="2021" name="PeerJ">
        <title>Extensive microbial diversity within the chicken gut microbiome revealed by metagenomics and culture.</title>
        <authorList>
            <person name="Gilroy R."/>
            <person name="Ravi A."/>
            <person name="Getino M."/>
            <person name="Pursley I."/>
            <person name="Horton D.L."/>
            <person name="Alikhan N.F."/>
            <person name="Baker D."/>
            <person name="Gharbi K."/>
            <person name="Hall N."/>
            <person name="Watson M."/>
            <person name="Adriaenssens E.M."/>
            <person name="Foster-Nyarko E."/>
            <person name="Jarju S."/>
            <person name="Secka A."/>
            <person name="Antonio M."/>
            <person name="Oren A."/>
            <person name="Chaudhuri R.R."/>
            <person name="La Ragione R."/>
            <person name="Hildebrand F."/>
            <person name="Pallen M.J."/>
        </authorList>
    </citation>
    <scope>NUCLEOTIDE SEQUENCE</scope>
    <source>
        <strain evidence="1">CHK186-1790</strain>
    </source>
</reference>
<comment type="caution">
    <text evidence="1">The sequence shown here is derived from an EMBL/GenBank/DDBJ whole genome shotgun (WGS) entry which is preliminary data.</text>
</comment>
<accession>A0A9D2P1J9</accession>
<dbReference type="Proteomes" id="UP000823882">
    <property type="component" value="Unassembled WGS sequence"/>
</dbReference>
<gene>
    <name evidence="1" type="ORF">H9701_07790</name>
</gene>
<reference evidence="1" key="2">
    <citation type="submission" date="2021-04" db="EMBL/GenBank/DDBJ databases">
        <authorList>
            <person name="Gilroy R."/>
        </authorList>
    </citation>
    <scope>NUCLEOTIDE SEQUENCE</scope>
    <source>
        <strain evidence="1">CHK186-1790</strain>
    </source>
</reference>
<proteinExistence type="predicted"/>
<name>A0A9D2P1J9_9FIRM</name>